<accession>A0ABN3JNQ8</accession>
<dbReference type="InterPro" id="IPR025161">
    <property type="entry name" value="IS402-like_dom"/>
</dbReference>
<protein>
    <recommendedName>
        <fullName evidence="5">Transposase</fullName>
    </recommendedName>
</protein>
<comment type="caution">
    <text evidence="3">The sequence shown here is derived from an EMBL/GenBank/DDBJ whole genome shotgun (WGS) entry which is preliminary data.</text>
</comment>
<dbReference type="Pfam" id="PF13340">
    <property type="entry name" value="DUF4096"/>
    <property type="match status" value="1"/>
</dbReference>
<feature type="domain" description="Transposase IS4-like" evidence="1">
    <location>
        <begin position="96"/>
        <end position="185"/>
    </location>
</feature>
<organism evidence="3 4">
    <name type="scientific">Streptomyces glaucus</name>
    <dbReference type="NCBI Taxonomy" id="284029"/>
    <lineage>
        <taxon>Bacteria</taxon>
        <taxon>Bacillati</taxon>
        <taxon>Actinomycetota</taxon>
        <taxon>Actinomycetes</taxon>
        <taxon>Kitasatosporales</taxon>
        <taxon>Streptomycetaceae</taxon>
        <taxon>Streptomyces</taxon>
    </lineage>
</organism>
<evidence type="ECO:0000313" key="3">
    <source>
        <dbReference type="EMBL" id="GAA2433524.1"/>
    </source>
</evidence>
<gene>
    <name evidence="3" type="ORF">GCM10010421_23170</name>
</gene>
<keyword evidence="4" id="KW-1185">Reference proteome</keyword>
<name>A0ABN3JNQ8_9ACTN</name>
<evidence type="ECO:0008006" key="5">
    <source>
        <dbReference type="Google" id="ProtNLM"/>
    </source>
</evidence>
<dbReference type="RefSeq" id="WP_344602300.1">
    <property type="nucleotide sequence ID" value="NZ_BAAATK010000011.1"/>
</dbReference>
<dbReference type="PANTHER" id="PTHR30007:SF0">
    <property type="entry name" value="TRANSPOSASE"/>
    <property type="match status" value="1"/>
</dbReference>
<evidence type="ECO:0000259" key="2">
    <source>
        <dbReference type="Pfam" id="PF13340"/>
    </source>
</evidence>
<evidence type="ECO:0000259" key="1">
    <source>
        <dbReference type="Pfam" id="PF01609"/>
    </source>
</evidence>
<evidence type="ECO:0000313" key="4">
    <source>
        <dbReference type="Proteomes" id="UP001500460"/>
    </source>
</evidence>
<dbReference type="InterPro" id="IPR002559">
    <property type="entry name" value="Transposase_11"/>
</dbReference>
<dbReference type="Proteomes" id="UP001500460">
    <property type="component" value="Unassembled WGS sequence"/>
</dbReference>
<feature type="domain" description="Insertion element IS402-like" evidence="2">
    <location>
        <begin position="1"/>
        <end position="78"/>
    </location>
</feature>
<dbReference type="PANTHER" id="PTHR30007">
    <property type="entry name" value="PHP DOMAIN PROTEIN"/>
    <property type="match status" value="1"/>
</dbReference>
<reference evidence="3 4" key="1">
    <citation type="journal article" date="2019" name="Int. J. Syst. Evol. Microbiol.">
        <title>The Global Catalogue of Microorganisms (GCM) 10K type strain sequencing project: providing services to taxonomists for standard genome sequencing and annotation.</title>
        <authorList>
            <consortium name="The Broad Institute Genomics Platform"/>
            <consortium name="The Broad Institute Genome Sequencing Center for Infectious Disease"/>
            <person name="Wu L."/>
            <person name="Ma J."/>
        </authorList>
    </citation>
    <scope>NUCLEOTIDE SEQUENCE [LARGE SCALE GENOMIC DNA]</scope>
    <source>
        <strain evidence="3 4">JCM 6922</strain>
    </source>
</reference>
<sequence>MSDGEWAVARQSFPTPGWMEGRGGRPQSCCRRQMIDAVRYLVDNGVKQRSPPVDFPPGDRVYAFLRRWRDDYLVHEVHDRLCARVRLSEGRDAEPGAAVVDSQPVRADATVKSVSRGFGGGKRINGRKRHVIVDCLGLLLEVLVTPAPTPDRDAARMMLPTVRDRFPAPRHVWADGGYTGHLLDWAAREP</sequence>
<dbReference type="Pfam" id="PF01609">
    <property type="entry name" value="DDE_Tnp_1"/>
    <property type="match status" value="1"/>
</dbReference>
<proteinExistence type="predicted"/>
<dbReference type="EMBL" id="BAAATK010000011">
    <property type="protein sequence ID" value="GAA2433524.1"/>
    <property type="molecule type" value="Genomic_DNA"/>
</dbReference>